<keyword evidence="2 6" id="KW-0805">Transcription regulation</keyword>
<reference evidence="9 10" key="1">
    <citation type="submission" date="2016-04" db="EMBL/GenBank/DDBJ databases">
        <authorList>
            <person name="Evans L.H."/>
            <person name="Alamgir A."/>
            <person name="Owens N."/>
            <person name="Weber N.D."/>
            <person name="Virtaneva K."/>
            <person name="Barbian K."/>
            <person name="Babar A."/>
            <person name="Rosenke K."/>
        </authorList>
    </citation>
    <scope>NUCLEOTIDE SEQUENCE [LARGE SCALE GENOMIC DNA]</scope>
    <source>
        <strain evidence="9">NIES-2108</strain>
    </source>
</reference>
<dbReference type="CDD" id="cd06171">
    <property type="entry name" value="Sigma70_r4"/>
    <property type="match status" value="1"/>
</dbReference>
<comment type="similarity">
    <text evidence="1 6">Belongs to the sigma-70 factor family.</text>
</comment>
<feature type="domain" description="RNA polymerase sigma-70" evidence="8">
    <location>
        <begin position="290"/>
        <end position="316"/>
    </location>
</feature>
<evidence type="ECO:0000256" key="2">
    <source>
        <dbReference type="ARBA" id="ARBA00023015"/>
    </source>
</evidence>
<evidence type="ECO:0000256" key="3">
    <source>
        <dbReference type="ARBA" id="ARBA00023082"/>
    </source>
</evidence>
<evidence type="ECO:0000259" key="7">
    <source>
        <dbReference type="PROSITE" id="PS00715"/>
    </source>
</evidence>
<dbReference type="InterPro" id="IPR017848">
    <property type="entry name" value="RNA_pol_sigma_RpoD/SigA_cyanob"/>
</dbReference>
<dbReference type="InterPro" id="IPR007624">
    <property type="entry name" value="RNA_pol_sigma70_r3"/>
</dbReference>
<comment type="function">
    <text evidence="6">Sigma factors are initiation factors that promote the attachment of RNA polymerase to specific initiation sites and are then released.</text>
</comment>
<dbReference type="GO" id="GO:0006352">
    <property type="term" value="P:DNA-templated transcription initiation"/>
    <property type="evidence" value="ECO:0007669"/>
    <property type="project" value="InterPro"/>
</dbReference>
<dbReference type="Pfam" id="PF04539">
    <property type="entry name" value="Sigma70_r3"/>
    <property type="match status" value="1"/>
</dbReference>
<gene>
    <name evidence="9" type="ORF">A6769_15675</name>
</gene>
<dbReference type="InterPro" id="IPR000943">
    <property type="entry name" value="RNA_pol_sigma70"/>
</dbReference>
<dbReference type="InterPro" id="IPR007627">
    <property type="entry name" value="RNA_pol_sigma70_r2"/>
</dbReference>
<dbReference type="InterPro" id="IPR013325">
    <property type="entry name" value="RNA_pol_sigma_r2"/>
</dbReference>
<dbReference type="InterPro" id="IPR013324">
    <property type="entry name" value="RNA_pol_sigma_r3/r4-like"/>
</dbReference>
<dbReference type="NCBIfam" id="TIGR02937">
    <property type="entry name" value="sigma70-ECF"/>
    <property type="match status" value="1"/>
</dbReference>
<evidence type="ECO:0000256" key="5">
    <source>
        <dbReference type="ARBA" id="ARBA00023163"/>
    </source>
</evidence>
<dbReference type="Proteomes" id="UP000252085">
    <property type="component" value="Unassembled WGS sequence"/>
</dbReference>
<dbReference type="Pfam" id="PF04545">
    <property type="entry name" value="Sigma70_r4"/>
    <property type="match status" value="1"/>
</dbReference>
<dbReference type="InterPro" id="IPR050239">
    <property type="entry name" value="Sigma-70_RNA_pol_init_factors"/>
</dbReference>
<dbReference type="PROSITE" id="PS00715">
    <property type="entry name" value="SIGMA70_1"/>
    <property type="match status" value="1"/>
</dbReference>
<dbReference type="GO" id="GO:0003677">
    <property type="term" value="F:DNA binding"/>
    <property type="evidence" value="ECO:0007669"/>
    <property type="project" value="UniProtKB-KW"/>
</dbReference>
<dbReference type="Pfam" id="PF00140">
    <property type="entry name" value="Sigma70_r1_2"/>
    <property type="match status" value="1"/>
</dbReference>
<keyword evidence="3 6" id="KW-0731">Sigma factor</keyword>
<dbReference type="InterPro" id="IPR036388">
    <property type="entry name" value="WH-like_DNA-bd_sf"/>
</dbReference>
<dbReference type="PRINTS" id="PR00046">
    <property type="entry name" value="SIGMA70FCT"/>
</dbReference>
<evidence type="ECO:0000259" key="8">
    <source>
        <dbReference type="PROSITE" id="PS00716"/>
    </source>
</evidence>
<dbReference type="PANTHER" id="PTHR30603:SF60">
    <property type="entry name" value="RNA POLYMERASE SIGMA FACTOR RPOD"/>
    <property type="match status" value="1"/>
</dbReference>
<dbReference type="GO" id="GO:0016987">
    <property type="term" value="F:sigma factor activity"/>
    <property type="evidence" value="ECO:0007669"/>
    <property type="project" value="UniProtKB-KW"/>
</dbReference>
<keyword evidence="4 6" id="KW-0238">DNA-binding</keyword>
<evidence type="ECO:0000313" key="9">
    <source>
        <dbReference type="EMBL" id="RCJ36568.1"/>
    </source>
</evidence>
<dbReference type="Pfam" id="PF04542">
    <property type="entry name" value="Sigma70_r2"/>
    <property type="match status" value="1"/>
</dbReference>
<name>A0A367RJ32_NOSPU</name>
<organism evidence="9 10">
    <name type="scientific">Nostoc punctiforme NIES-2108</name>
    <dbReference type="NCBI Taxonomy" id="1356359"/>
    <lineage>
        <taxon>Bacteria</taxon>
        <taxon>Bacillati</taxon>
        <taxon>Cyanobacteriota</taxon>
        <taxon>Cyanophyceae</taxon>
        <taxon>Nostocales</taxon>
        <taxon>Nostocaceae</taxon>
        <taxon>Nostoc</taxon>
    </lineage>
</organism>
<evidence type="ECO:0000256" key="4">
    <source>
        <dbReference type="ARBA" id="ARBA00023125"/>
    </source>
</evidence>
<dbReference type="InterPro" id="IPR014284">
    <property type="entry name" value="RNA_pol_sigma-70_dom"/>
</dbReference>
<dbReference type="InterPro" id="IPR009042">
    <property type="entry name" value="RNA_pol_sigma70_r1_2"/>
</dbReference>
<dbReference type="EMBL" id="LXQE01000148">
    <property type="protein sequence ID" value="RCJ36568.1"/>
    <property type="molecule type" value="Genomic_DNA"/>
</dbReference>
<feature type="domain" description="RNA polymerase sigma-70" evidence="7">
    <location>
        <begin position="122"/>
        <end position="135"/>
    </location>
</feature>
<dbReference type="SUPFAM" id="SSF88946">
    <property type="entry name" value="Sigma2 domain of RNA polymerase sigma factors"/>
    <property type="match status" value="1"/>
</dbReference>
<accession>A0A367RJ32</accession>
<dbReference type="InterPro" id="IPR007630">
    <property type="entry name" value="RNA_pol_sigma70_r4"/>
</dbReference>
<dbReference type="SUPFAM" id="SSF88659">
    <property type="entry name" value="Sigma3 and sigma4 domains of RNA polymerase sigma factors"/>
    <property type="match status" value="2"/>
</dbReference>
<proteinExistence type="inferred from homology"/>
<dbReference type="Gene3D" id="1.20.120.1810">
    <property type="match status" value="1"/>
</dbReference>
<protein>
    <recommendedName>
        <fullName evidence="6">RNA polymerase sigma factor</fullName>
    </recommendedName>
</protein>
<dbReference type="NCBIfam" id="TIGR02997">
    <property type="entry name" value="Sig70-cyanoRpoD"/>
    <property type="match status" value="1"/>
</dbReference>
<dbReference type="PANTHER" id="PTHR30603">
    <property type="entry name" value="RNA POLYMERASE SIGMA FACTOR RPO"/>
    <property type="match status" value="1"/>
</dbReference>
<sequence length="323" mass="37347">MSNLTFSDTKASNTNKATTDTIRAYLKEIGRIPLLTQEQEIIFAQEIQQMMIILAESEKLAVELKRTPTLSEWANQMQLSEQELLQQLNQGKKAKQKMMTANLRLVVSIAKQYQRRNLELMDLIQEGTLGLERGVEKFNPALGYRFSTYVYWWIRQGITRAIAQQGRAIRLPIHINEKLNKIKRVQRELSQTLGRIPTSTEIANALSLKPSQIREFLLLARQTISLDIRVSSEKDLRLQDLIEDYRYSSNSYATEESLNQEVESLLSNLSRQQQEILILHFGLTDGEELSLEQIGQRLGISRERVRQIEKQALKLLQQQLSNY</sequence>
<dbReference type="PROSITE" id="PS00716">
    <property type="entry name" value="SIGMA70_2"/>
    <property type="match status" value="1"/>
</dbReference>
<keyword evidence="5 6" id="KW-0804">Transcription</keyword>
<evidence type="ECO:0000256" key="1">
    <source>
        <dbReference type="ARBA" id="ARBA00007788"/>
    </source>
</evidence>
<dbReference type="AlphaFoldDB" id="A0A367RJ32"/>
<evidence type="ECO:0000313" key="10">
    <source>
        <dbReference type="Proteomes" id="UP000252085"/>
    </source>
</evidence>
<comment type="caution">
    <text evidence="9">The sequence shown here is derived from an EMBL/GenBank/DDBJ whole genome shotgun (WGS) entry which is preliminary data.</text>
</comment>
<dbReference type="Gene3D" id="1.10.10.10">
    <property type="entry name" value="Winged helix-like DNA-binding domain superfamily/Winged helix DNA-binding domain"/>
    <property type="match status" value="2"/>
</dbReference>
<evidence type="ECO:0000256" key="6">
    <source>
        <dbReference type="RuleBase" id="RU362124"/>
    </source>
</evidence>